<evidence type="ECO:0000313" key="7">
    <source>
        <dbReference type="Proteomes" id="UP000636479"/>
    </source>
</evidence>
<comment type="caution">
    <text evidence="6">The sequence shown here is derived from an EMBL/GenBank/DDBJ whole genome shotgun (WGS) entry which is preliminary data.</text>
</comment>
<protein>
    <submittedName>
        <fullName evidence="6">MYND-type domain-containing protein</fullName>
    </submittedName>
</protein>
<evidence type="ECO:0000256" key="2">
    <source>
        <dbReference type="ARBA" id="ARBA00022771"/>
    </source>
</evidence>
<dbReference type="Gene3D" id="6.10.140.2220">
    <property type="match status" value="1"/>
</dbReference>
<dbReference type="Pfam" id="PF01753">
    <property type="entry name" value="zf-MYND"/>
    <property type="match status" value="1"/>
</dbReference>
<keyword evidence="3" id="KW-0862">Zinc</keyword>
<gene>
    <name evidence="6" type="ORF">MIND_01305000</name>
</gene>
<dbReference type="SUPFAM" id="SSF144232">
    <property type="entry name" value="HIT/MYND zinc finger-like"/>
    <property type="match status" value="1"/>
</dbReference>
<name>A0A8H6S1D2_9AGAR</name>
<evidence type="ECO:0000256" key="3">
    <source>
        <dbReference type="ARBA" id="ARBA00022833"/>
    </source>
</evidence>
<dbReference type="Proteomes" id="UP000636479">
    <property type="component" value="Unassembled WGS sequence"/>
</dbReference>
<dbReference type="PANTHER" id="PTHR46920">
    <property type="match status" value="1"/>
</dbReference>
<sequence length="460" mass="52113">MSQPPIRPYSRTQAAGLICICKRVSETPFDRCSGCKRVFYCSTSCQTADWQKHKRECRLLKAVNKYDATRGHTAVDLSTRLEYFVEEMNSRLRKIGPSVGSDYDHRHPDIISYGQKCQVCFRTPFHGPEGVLTPCPTCQLAWWCSPECGAIFTQVAHTSQHCKALTLVHAVDSVKTAYLKARGTGQHLMLRTEVPQRVYTPPSSLTGWDDYKSELFPDFDFAAEFTSQEFSHIHPKAALAVEAMAIDSSSIVLTLLHALEIVLPDLETRRTLCIHVLWSGERDLETQGMTEELLHFLPFLQTVTVVYVGLQVVPMFWRGDDTNLACEVCTRNGRSRHSLRRTATYHNFISSETSHQNHPDLVAGFNPSRGQMESEEWRASMQAVIDSGVPAVFTAYSLPLANLHISLLEACNPFYLRDVERNIWRGMVPKPREQDELAMIEASHYTNNYWFMIRGAAEAS</sequence>
<evidence type="ECO:0000256" key="1">
    <source>
        <dbReference type="ARBA" id="ARBA00022723"/>
    </source>
</evidence>
<evidence type="ECO:0000259" key="5">
    <source>
        <dbReference type="PROSITE" id="PS50865"/>
    </source>
</evidence>
<proteinExistence type="predicted"/>
<keyword evidence="1" id="KW-0479">Metal-binding</keyword>
<dbReference type="AlphaFoldDB" id="A0A8H6S1D2"/>
<dbReference type="EMBL" id="JACAZF010000014">
    <property type="protein sequence ID" value="KAF7290647.1"/>
    <property type="molecule type" value="Genomic_DNA"/>
</dbReference>
<keyword evidence="7" id="KW-1185">Reference proteome</keyword>
<dbReference type="Pfam" id="PF20179">
    <property type="entry name" value="MSS51_C"/>
    <property type="match status" value="1"/>
</dbReference>
<dbReference type="GeneID" id="59352025"/>
<dbReference type="OrthoDB" id="432970at2759"/>
<dbReference type="InterPro" id="IPR052839">
    <property type="entry name" value="Mito_gene_expr_regulator"/>
</dbReference>
<dbReference type="PANTHER" id="PTHR46920:SF1">
    <property type="entry name" value="PROTEIN MSS51 HOMOLOG, MITOCHONDRIAL-RELATED"/>
    <property type="match status" value="1"/>
</dbReference>
<accession>A0A8H6S1D2</accession>
<dbReference type="PROSITE" id="PS50865">
    <property type="entry name" value="ZF_MYND_2"/>
    <property type="match status" value="1"/>
</dbReference>
<evidence type="ECO:0000256" key="4">
    <source>
        <dbReference type="PROSITE-ProRule" id="PRU00134"/>
    </source>
</evidence>
<reference evidence="6" key="1">
    <citation type="submission" date="2020-05" db="EMBL/GenBank/DDBJ databases">
        <title>Mycena genomes resolve the evolution of fungal bioluminescence.</title>
        <authorList>
            <person name="Tsai I.J."/>
        </authorList>
    </citation>
    <scope>NUCLEOTIDE SEQUENCE</scope>
    <source>
        <strain evidence="6">171206Taipei</strain>
    </source>
</reference>
<dbReference type="RefSeq" id="XP_037214007.1">
    <property type="nucleotide sequence ID" value="XM_037369509.1"/>
</dbReference>
<dbReference type="GO" id="GO:0008270">
    <property type="term" value="F:zinc ion binding"/>
    <property type="evidence" value="ECO:0007669"/>
    <property type="project" value="UniProtKB-KW"/>
</dbReference>
<dbReference type="InterPro" id="IPR046824">
    <property type="entry name" value="Mss51-like_C"/>
</dbReference>
<dbReference type="InterPro" id="IPR002893">
    <property type="entry name" value="Znf_MYND"/>
</dbReference>
<organism evidence="6 7">
    <name type="scientific">Mycena indigotica</name>
    <dbReference type="NCBI Taxonomy" id="2126181"/>
    <lineage>
        <taxon>Eukaryota</taxon>
        <taxon>Fungi</taxon>
        <taxon>Dikarya</taxon>
        <taxon>Basidiomycota</taxon>
        <taxon>Agaricomycotina</taxon>
        <taxon>Agaricomycetes</taxon>
        <taxon>Agaricomycetidae</taxon>
        <taxon>Agaricales</taxon>
        <taxon>Marasmiineae</taxon>
        <taxon>Mycenaceae</taxon>
        <taxon>Mycena</taxon>
    </lineage>
</organism>
<evidence type="ECO:0000313" key="6">
    <source>
        <dbReference type="EMBL" id="KAF7290647.1"/>
    </source>
</evidence>
<feature type="domain" description="MYND-type" evidence="5">
    <location>
        <begin position="21"/>
        <end position="57"/>
    </location>
</feature>
<keyword evidence="2 4" id="KW-0863">Zinc-finger</keyword>